<sequence>MKLPFKSLLLAGTLITTSAMAQQVNTLSSKEKKEGWKLLFDGKTTKGWHTYLQKDVSPAWKVVDGALELDPEAKKSGAPGGDLVTDGEYENFELSVQWKISEGGNSGIIFMVHEDPEYKQTYLTGPEMQVLDDAKHPDGKITKHNSGDLYDLKKSAQNAVKPVGEWNTAKIRKYNNQLTLWLNNVETVNVTIGSDEWKELLANSKFKTWPGFAKFSKGHISLQDHGHEVSYRDIKIHVL</sequence>
<protein>
    <recommendedName>
        <fullName evidence="2">3-keto-alpha-glucoside-1,2-lyase/3-keto-2-hydroxy-glucal hydratase domain-containing protein</fullName>
    </recommendedName>
</protein>
<dbReference type="STRING" id="573321.SAMN04488505_101275"/>
<reference evidence="3 4" key="1">
    <citation type="submission" date="2016-10" db="EMBL/GenBank/DDBJ databases">
        <authorList>
            <person name="de Groot N.N."/>
        </authorList>
    </citation>
    <scope>NUCLEOTIDE SEQUENCE [LARGE SCALE GENOMIC DNA]</scope>
    <source>
        <strain evidence="3 4">DSM 21039</strain>
    </source>
</reference>
<evidence type="ECO:0000259" key="2">
    <source>
        <dbReference type="Pfam" id="PF06439"/>
    </source>
</evidence>
<dbReference type="OrthoDB" id="659240at2"/>
<dbReference type="AlphaFoldDB" id="A0A1H7HBY8"/>
<dbReference type="Pfam" id="PF06439">
    <property type="entry name" value="3keto-disac_hyd"/>
    <property type="match status" value="1"/>
</dbReference>
<dbReference type="InterPro" id="IPR010496">
    <property type="entry name" value="AL/BT2_dom"/>
</dbReference>
<dbReference type="Gene3D" id="2.60.120.560">
    <property type="entry name" value="Exo-inulinase, domain 1"/>
    <property type="match status" value="1"/>
</dbReference>
<feature type="chain" id="PRO_5011697363" description="3-keto-alpha-glucoside-1,2-lyase/3-keto-2-hydroxy-glucal hydratase domain-containing protein" evidence="1">
    <location>
        <begin position="22"/>
        <end position="239"/>
    </location>
</feature>
<keyword evidence="1" id="KW-0732">Signal</keyword>
<dbReference type="GO" id="GO:0016787">
    <property type="term" value="F:hydrolase activity"/>
    <property type="evidence" value="ECO:0007669"/>
    <property type="project" value="InterPro"/>
</dbReference>
<feature type="domain" description="3-keto-alpha-glucoside-1,2-lyase/3-keto-2-hydroxy-glucal hydratase" evidence="2">
    <location>
        <begin position="35"/>
        <end position="236"/>
    </location>
</feature>
<evidence type="ECO:0000313" key="4">
    <source>
        <dbReference type="Proteomes" id="UP000198984"/>
    </source>
</evidence>
<name>A0A1H7HBY8_9BACT</name>
<dbReference type="Proteomes" id="UP000198984">
    <property type="component" value="Unassembled WGS sequence"/>
</dbReference>
<keyword evidence="4" id="KW-1185">Reference proteome</keyword>
<gene>
    <name evidence="3" type="ORF">SAMN04488505_101275</name>
</gene>
<organism evidence="3 4">
    <name type="scientific">Chitinophaga rupis</name>
    <dbReference type="NCBI Taxonomy" id="573321"/>
    <lineage>
        <taxon>Bacteria</taxon>
        <taxon>Pseudomonadati</taxon>
        <taxon>Bacteroidota</taxon>
        <taxon>Chitinophagia</taxon>
        <taxon>Chitinophagales</taxon>
        <taxon>Chitinophagaceae</taxon>
        <taxon>Chitinophaga</taxon>
    </lineage>
</organism>
<evidence type="ECO:0000256" key="1">
    <source>
        <dbReference type="SAM" id="SignalP"/>
    </source>
</evidence>
<dbReference type="RefSeq" id="WP_089906359.1">
    <property type="nucleotide sequence ID" value="NZ_FOBB01000001.1"/>
</dbReference>
<accession>A0A1H7HBY8</accession>
<dbReference type="EMBL" id="FOBB01000001">
    <property type="protein sequence ID" value="SEK47943.1"/>
    <property type="molecule type" value="Genomic_DNA"/>
</dbReference>
<proteinExistence type="predicted"/>
<feature type="signal peptide" evidence="1">
    <location>
        <begin position="1"/>
        <end position="21"/>
    </location>
</feature>
<evidence type="ECO:0000313" key="3">
    <source>
        <dbReference type="EMBL" id="SEK47943.1"/>
    </source>
</evidence>